<feature type="transmembrane region" description="Helical" evidence="1">
    <location>
        <begin position="293"/>
        <end position="316"/>
    </location>
</feature>
<feature type="transmembrane region" description="Helical" evidence="1">
    <location>
        <begin position="136"/>
        <end position="159"/>
    </location>
</feature>
<keyword evidence="1" id="KW-0472">Membrane</keyword>
<evidence type="ECO:0008006" key="4">
    <source>
        <dbReference type="Google" id="ProtNLM"/>
    </source>
</evidence>
<protein>
    <recommendedName>
        <fullName evidence="4">Transmembrane protein</fullName>
    </recommendedName>
</protein>
<evidence type="ECO:0000313" key="3">
    <source>
        <dbReference type="Proteomes" id="UP001521116"/>
    </source>
</evidence>
<feature type="transmembrane region" description="Helical" evidence="1">
    <location>
        <begin position="12"/>
        <end position="31"/>
    </location>
</feature>
<name>A0ABR3SQ65_9PEZI</name>
<keyword evidence="1" id="KW-0812">Transmembrane</keyword>
<reference evidence="2 3" key="1">
    <citation type="submission" date="2024-02" db="EMBL/GenBank/DDBJ databases">
        <title>De novo assembly and annotation of 12 fungi associated with fruit tree decline syndrome in Ontario, Canada.</title>
        <authorList>
            <person name="Sulman M."/>
            <person name="Ellouze W."/>
            <person name="Ilyukhin E."/>
        </authorList>
    </citation>
    <scope>NUCLEOTIDE SEQUENCE [LARGE SCALE GENOMIC DNA]</scope>
    <source>
        <strain evidence="2 3">M1-105</strain>
    </source>
</reference>
<feature type="transmembrane region" description="Helical" evidence="1">
    <location>
        <begin position="258"/>
        <end position="281"/>
    </location>
</feature>
<dbReference type="EMBL" id="JAJVDC020000085">
    <property type="protein sequence ID" value="KAL1626310.1"/>
    <property type="molecule type" value="Genomic_DNA"/>
</dbReference>
<comment type="caution">
    <text evidence="2">The sequence shown here is derived from an EMBL/GenBank/DDBJ whole genome shotgun (WGS) entry which is preliminary data.</text>
</comment>
<feature type="transmembrane region" description="Helical" evidence="1">
    <location>
        <begin position="180"/>
        <end position="204"/>
    </location>
</feature>
<keyword evidence="3" id="KW-1185">Reference proteome</keyword>
<feature type="transmembrane region" description="Helical" evidence="1">
    <location>
        <begin position="216"/>
        <end position="237"/>
    </location>
</feature>
<proteinExistence type="predicted"/>
<keyword evidence="1" id="KW-1133">Transmembrane helix</keyword>
<dbReference type="InterPro" id="IPR040410">
    <property type="entry name" value="UPF0658_Golgi"/>
</dbReference>
<dbReference type="PANTHER" id="PTHR34391">
    <property type="entry name" value="UPF0658 GOLGI APPARATUS MEMBRANE PROTEIN C1952.10C-RELATED"/>
    <property type="match status" value="1"/>
</dbReference>
<sequence>MYKPRSLWECGFLGTVAIQAAVITILEVFMLVRYQHWVNPRAYEITRAYTIPLNVGLFVFGCWWQLLLSTEAVSAKNNLQLFALCICNGCLFAVNAMRYEQTSDTATEMLTGADAGVGAEPLVDSSYSYWPVVKPALITSTAWVGVSTLSMCGFAYRLHRDFAWEIYKHVSANVDLRSRYLAYQVFLVLMKLGVYFFIAFLVLYGVINVHYAMPEFGIVMALIPAALLQISLAVWCVRKEIYVGMAFVIVRMRLPEPFAEQILFCAASAYLFSRIAAMFGSGARAQTLLKDEMVLFAMVAFCFVFATLCTAIKCTLNFKHGLKPIFERQEGLQRLQDEDSYRLDVILRTNGSTDMLKSKRFTLD</sequence>
<evidence type="ECO:0000313" key="2">
    <source>
        <dbReference type="EMBL" id="KAL1626310.1"/>
    </source>
</evidence>
<dbReference type="PANTHER" id="PTHR34391:SF1">
    <property type="entry name" value="UPF0658 GOLGI APPARATUS MEMBRANE PROTEIN C1952.10C-RELATED"/>
    <property type="match status" value="1"/>
</dbReference>
<evidence type="ECO:0000256" key="1">
    <source>
        <dbReference type="SAM" id="Phobius"/>
    </source>
</evidence>
<organism evidence="2 3">
    <name type="scientific">Neofusicoccum ribis</name>
    <dbReference type="NCBI Taxonomy" id="45134"/>
    <lineage>
        <taxon>Eukaryota</taxon>
        <taxon>Fungi</taxon>
        <taxon>Dikarya</taxon>
        <taxon>Ascomycota</taxon>
        <taxon>Pezizomycotina</taxon>
        <taxon>Dothideomycetes</taxon>
        <taxon>Dothideomycetes incertae sedis</taxon>
        <taxon>Botryosphaeriales</taxon>
        <taxon>Botryosphaeriaceae</taxon>
        <taxon>Neofusicoccum</taxon>
    </lineage>
</organism>
<feature type="transmembrane region" description="Helical" evidence="1">
    <location>
        <begin position="51"/>
        <end position="69"/>
    </location>
</feature>
<accession>A0ABR3SQ65</accession>
<gene>
    <name evidence="2" type="ORF">SLS56_006978</name>
</gene>
<dbReference type="Proteomes" id="UP001521116">
    <property type="component" value="Unassembled WGS sequence"/>
</dbReference>